<protein>
    <submittedName>
        <fullName evidence="1">Putative kinase</fullName>
    </submittedName>
</protein>
<proteinExistence type="predicted"/>
<dbReference type="AlphaFoldDB" id="A0A7Z0GLS5"/>
<dbReference type="SUPFAM" id="SSF52540">
    <property type="entry name" value="P-loop containing nucleoside triphosphate hydrolases"/>
    <property type="match status" value="1"/>
</dbReference>
<keyword evidence="1" id="KW-0418">Kinase</keyword>
<evidence type="ECO:0000313" key="1">
    <source>
        <dbReference type="EMBL" id="NYJ77203.1"/>
    </source>
</evidence>
<keyword evidence="1" id="KW-0808">Transferase</keyword>
<dbReference type="Proteomes" id="UP000535437">
    <property type="component" value="Unassembled WGS sequence"/>
</dbReference>
<gene>
    <name evidence="1" type="ORF">HNR09_000614</name>
</gene>
<dbReference type="GO" id="GO:0016301">
    <property type="term" value="F:kinase activity"/>
    <property type="evidence" value="ECO:0007669"/>
    <property type="project" value="UniProtKB-KW"/>
</dbReference>
<comment type="caution">
    <text evidence="1">The sequence shown here is derived from an EMBL/GenBank/DDBJ whole genome shotgun (WGS) entry which is preliminary data.</text>
</comment>
<reference evidence="1 2" key="1">
    <citation type="submission" date="2020-07" db="EMBL/GenBank/DDBJ databases">
        <title>Sequencing the genomes of 1000 actinobacteria strains.</title>
        <authorList>
            <person name="Klenk H.-P."/>
        </authorList>
    </citation>
    <scope>NUCLEOTIDE SEQUENCE [LARGE SCALE GENOMIC DNA]</scope>
    <source>
        <strain evidence="1 2">DSM 15475</strain>
    </source>
</reference>
<dbReference type="RefSeq" id="WP_179540720.1">
    <property type="nucleotide sequence ID" value="NZ_BAAALL010000004.1"/>
</dbReference>
<dbReference type="Gene3D" id="3.40.50.300">
    <property type="entry name" value="P-loop containing nucleotide triphosphate hydrolases"/>
    <property type="match status" value="1"/>
</dbReference>
<sequence>MPTVMLINGAPASGKSTLARLLAQDRAMTLVLDVDTIRGFLTDWQEAPTAAGLAARQLALAMCEIHVSAGHDVIVPQFLQRAPFIDELGAVARRGGARFQEVCLMSSAEQAAAQFAARSQSRDPNHQAAQMLQSGPGATAVGGLHEAMCDMVSRRPQTICVRCVPGDVEGSLARLRAATRETQ</sequence>
<keyword evidence="2" id="KW-1185">Reference proteome</keyword>
<dbReference type="EMBL" id="JACCFY010000001">
    <property type="protein sequence ID" value="NYJ77203.1"/>
    <property type="molecule type" value="Genomic_DNA"/>
</dbReference>
<organism evidence="1 2">
    <name type="scientific">Nesterenkonia xinjiangensis</name>
    <dbReference type="NCBI Taxonomy" id="225327"/>
    <lineage>
        <taxon>Bacteria</taxon>
        <taxon>Bacillati</taxon>
        <taxon>Actinomycetota</taxon>
        <taxon>Actinomycetes</taxon>
        <taxon>Micrococcales</taxon>
        <taxon>Micrococcaceae</taxon>
        <taxon>Nesterenkonia</taxon>
    </lineage>
</organism>
<accession>A0A7Z0GLS5</accession>
<dbReference type="InterPro" id="IPR027417">
    <property type="entry name" value="P-loop_NTPase"/>
</dbReference>
<name>A0A7Z0GLS5_9MICC</name>
<dbReference type="Pfam" id="PF13671">
    <property type="entry name" value="AAA_33"/>
    <property type="match status" value="1"/>
</dbReference>
<evidence type="ECO:0000313" key="2">
    <source>
        <dbReference type="Proteomes" id="UP000535437"/>
    </source>
</evidence>